<keyword evidence="6 8" id="KW-1133">Transmembrane helix</keyword>
<comment type="caution">
    <text evidence="9">The sequence shown here is derived from an EMBL/GenBank/DDBJ whole genome shotgun (WGS) entry which is preliminary data.</text>
</comment>
<evidence type="ECO:0000313" key="9">
    <source>
        <dbReference type="EMBL" id="ODC05555.1"/>
    </source>
</evidence>
<evidence type="ECO:0000256" key="7">
    <source>
        <dbReference type="ARBA" id="ARBA00023136"/>
    </source>
</evidence>
<dbReference type="EMBL" id="MDTQ01000001">
    <property type="protein sequence ID" value="ODC05555.1"/>
    <property type="molecule type" value="Genomic_DNA"/>
</dbReference>
<keyword evidence="10" id="KW-1185">Reference proteome</keyword>
<feature type="transmembrane region" description="Helical" evidence="8">
    <location>
        <begin position="25"/>
        <end position="49"/>
    </location>
</feature>
<keyword evidence="7 8" id="KW-0472">Membrane</keyword>
<evidence type="ECO:0000256" key="4">
    <source>
        <dbReference type="ARBA" id="ARBA00022475"/>
    </source>
</evidence>
<evidence type="ECO:0000256" key="8">
    <source>
        <dbReference type="SAM" id="Phobius"/>
    </source>
</evidence>
<dbReference type="PANTHER" id="PTHR30472">
    <property type="entry name" value="FERRIC ENTEROBACTIN TRANSPORT SYSTEM PERMEASE PROTEIN"/>
    <property type="match status" value="1"/>
</dbReference>
<dbReference type="STRING" id="197479.BFW38_17160"/>
<evidence type="ECO:0000256" key="5">
    <source>
        <dbReference type="ARBA" id="ARBA00022692"/>
    </source>
</evidence>
<dbReference type="InterPro" id="IPR000522">
    <property type="entry name" value="ABC_transptr_permease_BtuC"/>
</dbReference>
<reference evidence="9 10" key="1">
    <citation type="submission" date="2016-08" db="EMBL/GenBank/DDBJ databases">
        <authorList>
            <person name="Seilhamer J.J."/>
        </authorList>
    </citation>
    <scope>NUCLEOTIDE SEQUENCE [LARGE SCALE GENOMIC DNA]</scope>
    <source>
        <strain evidence="9 10">PH27A</strain>
    </source>
</reference>
<dbReference type="CDD" id="cd06550">
    <property type="entry name" value="TM_ABC_iron-siderophores_like"/>
    <property type="match status" value="1"/>
</dbReference>
<dbReference type="PANTHER" id="PTHR30472:SF25">
    <property type="entry name" value="ABC TRANSPORTER PERMEASE PROTEIN MJ0876-RELATED"/>
    <property type="match status" value="1"/>
</dbReference>
<dbReference type="GO" id="GO:0033214">
    <property type="term" value="P:siderophore-iron import into cell"/>
    <property type="evidence" value="ECO:0007669"/>
    <property type="project" value="TreeGrafter"/>
</dbReference>
<evidence type="ECO:0000256" key="3">
    <source>
        <dbReference type="ARBA" id="ARBA00022448"/>
    </source>
</evidence>
<evidence type="ECO:0000256" key="2">
    <source>
        <dbReference type="ARBA" id="ARBA00007935"/>
    </source>
</evidence>
<dbReference type="GO" id="GO:0022857">
    <property type="term" value="F:transmembrane transporter activity"/>
    <property type="evidence" value="ECO:0007669"/>
    <property type="project" value="InterPro"/>
</dbReference>
<feature type="transmembrane region" description="Helical" evidence="8">
    <location>
        <begin position="211"/>
        <end position="230"/>
    </location>
</feature>
<comment type="subcellular location">
    <subcellularLocation>
        <location evidence="1">Cell membrane</location>
        <topology evidence="1">Multi-pass membrane protein</topology>
    </subcellularLocation>
</comment>
<feature type="transmembrane region" description="Helical" evidence="8">
    <location>
        <begin position="326"/>
        <end position="347"/>
    </location>
</feature>
<dbReference type="SUPFAM" id="SSF81345">
    <property type="entry name" value="ABC transporter involved in vitamin B12 uptake, BtuC"/>
    <property type="match status" value="1"/>
</dbReference>
<keyword evidence="5 8" id="KW-0812">Transmembrane</keyword>
<protein>
    <submittedName>
        <fullName evidence="9">Iron ABC transporter permease</fullName>
    </submittedName>
</protein>
<gene>
    <name evidence="9" type="ORF">BFW38_17160</name>
</gene>
<evidence type="ECO:0000256" key="6">
    <source>
        <dbReference type="ARBA" id="ARBA00022989"/>
    </source>
</evidence>
<sequence length="354" mass="37724">MPSYTSTQEQQTQSHYQQRWIRRNAIIAGLALALALALATDVATGPAGIEMSRLWQILWAPESVPHVQAVIVWNVRLPYALMAVLVGAALALAGTEMQTVLNNPLASPFTLGVSAAASFGAALAIVLQIGIPGVPVQYLISANAFLFALGSVALLYMLARWRGFNVDSLVLFGIALVFAFNALVALMQFVASQDSLQQLVFWTLGSLARASWDKLIILALALALCLPFSLRHSWSLTALTLGEDRAQSFGINVARLRLMSLLRISLVSALAVSFVGTIGFIGLIAPHIARLLVGEDHRLLIPASVLTGALIMSLASTATKVLIPGVLIPVGIVTALVGIPFFMAIVMRRQGGQP</sequence>
<feature type="transmembrane region" description="Helical" evidence="8">
    <location>
        <begin position="137"/>
        <end position="157"/>
    </location>
</feature>
<comment type="similarity">
    <text evidence="2">Belongs to the binding-protein-dependent transport system permease family. FecCD subfamily.</text>
</comment>
<dbReference type="Proteomes" id="UP000094291">
    <property type="component" value="Unassembled WGS sequence"/>
</dbReference>
<feature type="transmembrane region" description="Helical" evidence="8">
    <location>
        <begin position="264"/>
        <end position="288"/>
    </location>
</feature>
<dbReference type="InterPro" id="IPR037294">
    <property type="entry name" value="ABC_BtuC-like"/>
</dbReference>
<dbReference type="GO" id="GO:0005886">
    <property type="term" value="C:plasma membrane"/>
    <property type="evidence" value="ECO:0007669"/>
    <property type="project" value="UniProtKB-SubCell"/>
</dbReference>
<keyword evidence="4" id="KW-1003">Cell membrane</keyword>
<feature type="transmembrane region" description="Helical" evidence="8">
    <location>
        <begin position="105"/>
        <end position="131"/>
    </location>
</feature>
<proteinExistence type="inferred from homology"/>
<feature type="transmembrane region" description="Helical" evidence="8">
    <location>
        <begin position="169"/>
        <end position="191"/>
    </location>
</feature>
<keyword evidence="3" id="KW-0813">Transport</keyword>
<evidence type="ECO:0000256" key="1">
    <source>
        <dbReference type="ARBA" id="ARBA00004651"/>
    </source>
</evidence>
<dbReference type="AlphaFoldDB" id="A0A1E2VFW9"/>
<name>A0A1E2VFW9_9GAMM</name>
<feature type="transmembrane region" description="Helical" evidence="8">
    <location>
        <begin position="69"/>
        <end position="93"/>
    </location>
</feature>
<accession>A0A1E2VFW9</accession>
<dbReference type="FunFam" id="1.10.3470.10:FF:000001">
    <property type="entry name" value="Vitamin B12 ABC transporter permease BtuC"/>
    <property type="match status" value="1"/>
</dbReference>
<feature type="transmembrane region" description="Helical" evidence="8">
    <location>
        <begin position="300"/>
        <end position="319"/>
    </location>
</feature>
<dbReference type="Gene3D" id="1.10.3470.10">
    <property type="entry name" value="ABC transporter involved in vitamin B12 uptake, BtuC"/>
    <property type="match status" value="1"/>
</dbReference>
<evidence type="ECO:0000313" key="10">
    <source>
        <dbReference type="Proteomes" id="UP000094291"/>
    </source>
</evidence>
<organism evidence="9 10">
    <name type="scientific">Terasakiispira papahanaumokuakeensis</name>
    <dbReference type="NCBI Taxonomy" id="197479"/>
    <lineage>
        <taxon>Bacteria</taxon>
        <taxon>Pseudomonadati</taxon>
        <taxon>Pseudomonadota</taxon>
        <taxon>Gammaproteobacteria</taxon>
        <taxon>Oceanospirillales</taxon>
        <taxon>Terasakiispira</taxon>
    </lineage>
</organism>
<dbReference type="Pfam" id="PF01032">
    <property type="entry name" value="FecCD"/>
    <property type="match status" value="1"/>
</dbReference>